<dbReference type="InterPro" id="IPR011044">
    <property type="entry name" value="Quino_amine_DH_bsu"/>
</dbReference>
<keyword evidence="2" id="KW-1185">Reference proteome</keyword>
<dbReference type="PROSITE" id="PS51318">
    <property type="entry name" value="TAT"/>
    <property type="match status" value="1"/>
</dbReference>
<sequence length="384" mass="40228">MSDGETSVTRRRVLGGLGAAMAGVAMARPRTLWASSAGPAPGAPDFLIAARHDSGDYALVGLMRDGGIRFTLPLPARGHGGVVHPLRSEAVAVARRPGREALVVDCATGSEGLRLTPPKGRVFYGHGAFSNDGRLLFTPENEYEATAGRIGIWDVADGYKRIDEIASGGVGPHEIRLESGGATLLVANGGNATHPDTGREVLNPGTMQPNLVRIAVDDGRIVDAVQNEPALRLNSIRHLSTRPDGLAAAVMQWQGDAHERPPLMMLHKAGTAPRLLTAPEPAHAAMRNYAGSTAFNRAGDLVAMTSPVGGRIQVFEVETGGFRASLVAADVCGLAADPDSDGFLATDGRGRVLALLPDPVAEGGLKMTLRARHALAFDNHMIPL</sequence>
<dbReference type="PIRSF" id="PIRSF028101">
    <property type="entry name" value="UCP028101"/>
    <property type="match status" value="1"/>
</dbReference>
<dbReference type="InterPro" id="IPR006311">
    <property type="entry name" value="TAT_signal"/>
</dbReference>
<gene>
    <name evidence="1" type="ORF">WG926_01485</name>
</gene>
<protein>
    <submittedName>
        <fullName evidence="1">DUF1513 domain-containing protein</fullName>
    </submittedName>
</protein>
<dbReference type="RefSeq" id="WP_345931044.1">
    <property type="nucleotide sequence ID" value="NZ_JBBKTV010000001.1"/>
</dbReference>
<comment type="caution">
    <text evidence="1">The sequence shown here is derived from an EMBL/GenBank/DDBJ whole genome shotgun (WGS) entry which is preliminary data.</text>
</comment>
<name>A0ABU9YDU4_9PROT</name>
<evidence type="ECO:0000313" key="1">
    <source>
        <dbReference type="EMBL" id="MEN2986958.1"/>
    </source>
</evidence>
<dbReference type="EMBL" id="JBBKTW010000001">
    <property type="protein sequence ID" value="MEN2986958.1"/>
    <property type="molecule type" value="Genomic_DNA"/>
</dbReference>
<dbReference type="InterPro" id="IPR008311">
    <property type="entry name" value="UCP028101"/>
</dbReference>
<dbReference type="Proteomes" id="UP001413721">
    <property type="component" value="Unassembled WGS sequence"/>
</dbReference>
<dbReference type="SUPFAM" id="SSF50969">
    <property type="entry name" value="YVTN repeat-like/Quinoprotein amine dehydrogenase"/>
    <property type="match status" value="1"/>
</dbReference>
<proteinExistence type="predicted"/>
<dbReference type="Pfam" id="PF07433">
    <property type="entry name" value="DUF1513"/>
    <property type="match status" value="1"/>
</dbReference>
<accession>A0ABU9YDU4</accession>
<reference evidence="1 2" key="1">
    <citation type="submission" date="2024-03" db="EMBL/GenBank/DDBJ databases">
        <title>High-quality draft genome sequencing of Tistrella sp. BH-R2-4.</title>
        <authorList>
            <person name="Dong C."/>
        </authorList>
    </citation>
    <scope>NUCLEOTIDE SEQUENCE [LARGE SCALE GENOMIC DNA]</scope>
    <source>
        <strain evidence="1 2">BH-R2-4</strain>
    </source>
</reference>
<organism evidence="1 2">
    <name type="scientific">Tistrella arctica</name>
    <dbReference type="NCBI Taxonomy" id="3133430"/>
    <lineage>
        <taxon>Bacteria</taxon>
        <taxon>Pseudomonadati</taxon>
        <taxon>Pseudomonadota</taxon>
        <taxon>Alphaproteobacteria</taxon>
        <taxon>Geminicoccales</taxon>
        <taxon>Geminicoccaceae</taxon>
        <taxon>Tistrella</taxon>
    </lineage>
</organism>
<evidence type="ECO:0000313" key="2">
    <source>
        <dbReference type="Proteomes" id="UP001413721"/>
    </source>
</evidence>
<dbReference type="Gene3D" id="2.130.10.10">
    <property type="entry name" value="YVTN repeat-like/Quinoprotein amine dehydrogenase"/>
    <property type="match status" value="1"/>
</dbReference>
<dbReference type="InterPro" id="IPR015943">
    <property type="entry name" value="WD40/YVTN_repeat-like_dom_sf"/>
</dbReference>